<name>A0ABD3Y421_9GAMM</name>
<dbReference type="AlphaFoldDB" id="A0ABD3Y421"/>
<dbReference type="Proteomes" id="UP000027154">
    <property type="component" value="Unassembled WGS sequence"/>
</dbReference>
<feature type="transmembrane region" description="Helical" evidence="1">
    <location>
        <begin position="101"/>
        <end position="118"/>
    </location>
</feature>
<feature type="transmembrane region" description="Helical" evidence="1">
    <location>
        <begin position="79"/>
        <end position="95"/>
    </location>
</feature>
<protein>
    <submittedName>
        <fullName evidence="2">Uncharacterized protein</fullName>
    </submittedName>
</protein>
<keyword evidence="1" id="KW-0472">Membrane</keyword>
<organism evidence="2 3">
    <name type="scientific">Pseudoalteromonas fuliginea</name>
    <dbReference type="NCBI Taxonomy" id="1872678"/>
    <lineage>
        <taxon>Bacteria</taxon>
        <taxon>Pseudomonadati</taxon>
        <taxon>Pseudomonadota</taxon>
        <taxon>Gammaproteobacteria</taxon>
        <taxon>Alteromonadales</taxon>
        <taxon>Pseudoalteromonadaceae</taxon>
        <taxon>Pseudoalteromonas</taxon>
    </lineage>
</organism>
<evidence type="ECO:0000313" key="3">
    <source>
        <dbReference type="Proteomes" id="UP000027154"/>
    </source>
</evidence>
<evidence type="ECO:0000256" key="1">
    <source>
        <dbReference type="SAM" id="Phobius"/>
    </source>
</evidence>
<evidence type="ECO:0000313" key="2">
    <source>
        <dbReference type="EMBL" id="KDC48077.1"/>
    </source>
</evidence>
<proteinExistence type="predicted"/>
<comment type="caution">
    <text evidence="2">The sequence shown here is derived from an EMBL/GenBank/DDBJ whole genome shotgun (WGS) entry which is preliminary data.</text>
</comment>
<accession>A0ABD3Y421</accession>
<dbReference type="EMBL" id="JJNZ01000111">
    <property type="protein sequence ID" value="KDC48077.1"/>
    <property type="molecule type" value="Genomic_DNA"/>
</dbReference>
<sequence length="127" mass="14314">MSLGRWDDAILKSLLFVGIGIAVWALFTGLAPSSVNDLLGLVVTFLLYVGVYLFISIVGWLVIGFPLHFLISKYTNRSYLYYAAIPMAFVLPSLFYKGSLLFGLAALFQALIFRFYVYKKIHQTDQT</sequence>
<gene>
    <name evidence="2" type="ORF">DC53_20605</name>
</gene>
<feature type="transmembrane region" description="Helical" evidence="1">
    <location>
        <begin position="9"/>
        <end position="27"/>
    </location>
</feature>
<keyword evidence="1" id="KW-0812">Transmembrane</keyword>
<keyword evidence="1" id="KW-1133">Transmembrane helix</keyword>
<reference evidence="2 3" key="1">
    <citation type="submission" date="2014-04" db="EMBL/GenBank/DDBJ databases">
        <title>Pseudoalteromonas galatheae sp. nov., isolated from a deep-sea polychaete near Canal Concepcion, Chile.</title>
        <authorList>
            <person name="Machado H.R."/>
            <person name="Gram L."/>
            <person name="Vynne N.G."/>
        </authorList>
    </citation>
    <scope>NUCLEOTIDE SEQUENCE [LARGE SCALE GENOMIC DNA]</scope>
    <source>
        <strain evidence="2 3">KMM216</strain>
    </source>
</reference>
<feature type="transmembrane region" description="Helical" evidence="1">
    <location>
        <begin position="39"/>
        <end position="67"/>
    </location>
</feature>